<sequence length="234" mass="25799">MKALLLCAGKGTRMYPLTESIPKACVPLNGVPMIVYSLEQLTRAGIREVGLVVSPFSHPFLEDLLGDGREYGVSLTYLMQEEPLGIAHAVGVAKDFLQHAPFFVALGDNLTNAPLLPMIQSFSSQDALVATRWVDDPSRYGILQTNGMAITQIVEKPNEDIGREAAAGFYLFSPAFFEVLPFLLPSSRGEYEISDVIQLLVDRGKHCEVFRLDGWWKDVGTPLDVEETEVLLTP</sequence>
<keyword evidence="14" id="KW-1185">Reference proteome</keyword>
<dbReference type="PANTHER" id="PTHR43532:SF1">
    <property type="entry name" value="GLUCOSE-1-PHOSPHATE THYMIDYLYLTRANSFERASE 1"/>
    <property type="match status" value="1"/>
</dbReference>
<evidence type="ECO:0000256" key="6">
    <source>
        <dbReference type="ARBA" id="ARBA00022695"/>
    </source>
</evidence>
<comment type="similarity">
    <text evidence="2">Belongs to the glucose-1-phosphate thymidylyltransferase family.</text>
</comment>
<proteinExistence type="inferred from homology"/>
<dbReference type="EMBL" id="JBIACK010000004">
    <property type="protein sequence ID" value="MFE8701132.1"/>
    <property type="molecule type" value="Genomic_DNA"/>
</dbReference>
<keyword evidence="5" id="KW-0808">Transferase</keyword>
<evidence type="ECO:0000256" key="7">
    <source>
        <dbReference type="ARBA" id="ARBA00022723"/>
    </source>
</evidence>
<dbReference type="SUPFAM" id="SSF53448">
    <property type="entry name" value="Nucleotide-diphospho-sugar transferases"/>
    <property type="match status" value="1"/>
</dbReference>
<comment type="catalytic activity">
    <reaction evidence="11">
        <text>dTTP + alpha-D-glucose 1-phosphate + H(+) = dTDP-alpha-D-glucose + diphosphate</text>
        <dbReference type="Rhea" id="RHEA:15225"/>
        <dbReference type="ChEBI" id="CHEBI:15378"/>
        <dbReference type="ChEBI" id="CHEBI:33019"/>
        <dbReference type="ChEBI" id="CHEBI:37568"/>
        <dbReference type="ChEBI" id="CHEBI:57477"/>
        <dbReference type="ChEBI" id="CHEBI:58601"/>
        <dbReference type="EC" id="2.7.7.24"/>
    </reaction>
</comment>
<reference evidence="13 14" key="1">
    <citation type="submission" date="2024-08" db="EMBL/GenBank/DDBJ databases">
        <title>Two novel Cytobacillus novel species.</title>
        <authorList>
            <person name="Liu G."/>
        </authorList>
    </citation>
    <scope>NUCLEOTIDE SEQUENCE [LARGE SCALE GENOMIC DNA]</scope>
    <source>
        <strain evidence="13 14">FJAT-54145</strain>
    </source>
</reference>
<keyword evidence="8" id="KW-0460">Magnesium</keyword>
<accession>A0ABW6KEJ6</accession>
<evidence type="ECO:0000256" key="2">
    <source>
        <dbReference type="ARBA" id="ARBA00010480"/>
    </source>
</evidence>
<dbReference type="Proteomes" id="UP001601059">
    <property type="component" value="Unassembled WGS sequence"/>
</dbReference>
<dbReference type="Gene3D" id="3.90.550.10">
    <property type="entry name" value="Spore Coat Polysaccharide Biosynthesis Protein SpsA, Chain A"/>
    <property type="match status" value="1"/>
</dbReference>
<feature type="domain" description="Nucleotidyl transferase" evidence="12">
    <location>
        <begin position="2"/>
        <end position="227"/>
    </location>
</feature>
<evidence type="ECO:0000256" key="1">
    <source>
        <dbReference type="ARBA" id="ARBA00001946"/>
    </source>
</evidence>
<comment type="cofactor">
    <cofactor evidence="1">
        <name>Mg(2+)</name>
        <dbReference type="ChEBI" id="CHEBI:18420"/>
    </cofactor>
</comment>
<evidence type="ECO:0000256" key="9">
    <source>
        <dbReference type="ARBA" id="ARBA00032492"/>
    </source>
</evidence>
<dbReference type="InterPro" id="IPR029044">
    <property type="entry name" value="Nucleotide-diphossugar_trans"/>
</dbReference>
<evidence type="ECO:0000313" key="14">
    <source>
        <dbReference type="Proteomes" id="UP001601059"/>
    </source>
</evidence>
<gene>
    <name evidence="13" type="ORF">ACFYKX_11055</name>
</gene>
<dbReference type="PANTHER" id="PTHR43532">
    <property type="entry name" value="GLUCOSE-1-PHOSPHATE THYMIDYLYLTRANSFERASE"/>
    <property type="match status" value="1"/>
</dbReference>
<dbReference type="Pfam" id="PF00483">
    <property type="entry name" value="NTP_transferase"/>
    <property type="match status" value="1"/>
</dbReference>
<dbReference type="RefSeq" id="WP_389360978.1">
    <property type="nucleotide sequence ID" value="NZ_JBIACK010000004.1"/>
</dbReference>
<dbReference type="EC" id="2.7.7.24" evidence="3"/>
<evidence type="ECO:0000256" key="11">
    <source>
        <dbReference type="ARBA" id="ARBA00049336"/>
    </source>
</evidence>
<evidence type="ECO:0000256" key="8">
    <source>
        <dbReference type="ARBA" id="ARBA00022842"/>
    </source>
</evidence>
<name>A0ABW6KEJ6_9BACI</name>
<evidence type="ECO:0000256" key="5">
    <source>
        <dbReference type="ARBA" id="ARBA00022679"/>
    </source>
</evidence>
<protein>
    <recommendedName>
        <fullName evidence="4">Glucose-1-phosphate thymidylyltransferase</fullName>
        <ecNumber evidence="3">2.7.7.24</ecNumber>
    </recommendedName>
    <alternativeName>
        <fullName evidence="10">dTDP-glucose pyrophosphorylase</fullName>
    </alternativeName>
    <alternativeName>
        <fullName evidence="9">dTDP-glucose synthase</fullName>
    </alternativeName>
</protein>
<keyword evidence="7" id="KW-0479">Metal-binding</keyword>
<dbReference type="InterPro" id="IPR005835">
    <property type="entry name" value="NTP_transferase_dom"/>
</dbReference>
<evidence type="ECO:0000256" key="10">
    <source>
        <dbReference type="ARBA" id="ARBA00032598"/>
    </source>
</evidence>
<organism evidence="13 14">
    <name type="scientific">Cytobacillus spartinae</name>
    <dbReference type="NCBI Taxonomy" id="3299023"/>
    <lineage>
        <taxon>Bacteria</taxon>
        <taxon>Bacillati</taxon>
        <taxon>Bacillota</taxon>
        <taxon>Bacilli</taxon>
        <taxon>Bacillales</taxon>
        <taxon>Bacillaceae</taxon>
        <taxon>Cytobacillus</taxon>
    </lineage>
</organism>
<keyword evidence="6" id="KW-0548">Nucleotidyltransferase</keyword>
<evidence type="ECO:0000256" key="4">
    <source>
        <dbReference type="ARBA" id="ARBA00017654"/>
    </source>
</evidence>
<comment type="caution">
    <text evidence="13">The sequence shown here is derived from an EMBL/GenBank/DDBJ whole genome shotgun (WGS) entry which is preliminary data.</text>
</comment>
<evidence type="ECO:0000256" key="3">
    <source>
        <dbReference type="ARBA" id="ARBA00012461"/>
    </source>
</evidence>
<dbReference type="InterPro" id="IPR005907">
    <property type="entry name" value="G1P_thy_trans_s"/>
</dbReference>
<evidence type="ECO:0000259" key="12">
    <source>
        <dbReference type="Pfam" id="PF00483"/>
    </source>
</evidence>
<evidence type="ECO:0000313" key="13">
    <source>
        <dbReference type="EMBL" id="MFE8701132.1"/>
    </source>
</evidence>